<comment type="caution">
    <text evidence="6">The sequence shown here is derived from an EMBL/GenBank/DDBJ whole genome shotgun (WGS) entry which is preliminary data.</text>
</comment>
<dbReference type="InterPro" id="IPR047272">
    <property type="entry name" value="S49_SppA_C"/>
</dbReference>
<dbReference type="GO" id="GO:0006508">
    <property type="term" value="P:proteolysis"/>
    <property type="evidence" value="ECO:0007669"/>
    <property type="project" value="UniProtKB-KW"/>
</dbReference>
<dbReference type="EMBL" id="BMKB01000004">
    <property type="protein sequence ID" value="GGA55862.1"/>
    <property type="molecule type" value="Genomic_DNA"/>
</dbReference>
<name>A0A916VZM1_9HYPH</name>
<dbReference type="CDD" id="cd07023">
    <property type="entry name" value="S49_Sppa_N_C"/>
    <property type="match status" value="1"/>
</dbReference>
<dbReference type="Gene3D" id="3.90.226.10">
    <property type="entry name" value="2-enoyl-CoA Hydratase, Chain A, domain 1"/>
    <property type="match status" value="1"/>
</dbReference>
<evidence type="ECO:0000313" key="7">
    <source>
        <dbReference type="Proteomes" id="UP000596977"/>
    </source>
</evidence>
<keyword evidence="4" id="KW-0720">Serine protease</keyword>
<proteinExistence type="inferred from homology"/>
<evidence type="ECO:0000256" key="2">
    <source>
        <dbReference type="ARBA" id="ARBA00022670"/>
    </source>
</evidence>
<accession>A0A916VZM1</accession>
<dbReference type="GO" id="GO:0008236">
    <property type="term" value="F:serine-type peptidase activity"/>
    <property type="evidence" value="ECO:0007669"/>
    <property type="project" value="UniProtKB-KW"/>
</dbReference>
<dbReference type="OrthoDB" id="9764363at2"/>
<protein>
    <submittedName>
        <fullName evidence="6">Peptidase S49</fullName>
    </submittedName>
</protein>
<organism evidence="6 7">
    <name type="scientific">Pelagibacterium lentulum</name>
    <dbReference type="NCBI Taxonomy" id="2029865"/>
    <lineage>
        <taxon>Bacteria</taxon>
        <taxon>Pseudomonadati</taxon>
        <taxon>Pseudomonadota</taxon>
        <taxon>Alphaproteobacteria</taxon>
        <taxon>Hyphomicrobiales</taxon>
        <taxon>Devosiaceae</taxon>
        <taxon>Pelagibacterium</taxon>
    </lineage>
</organism>
<dbReference type="InterPro" id="IPR002142">
    <property type="entry name" value="Peptidase_S49"/>
</dbReference>
<dbReference type="PANTHER" id="PTHR42987:SF8">
    <property type="entry name" value="PROTEINASE"/>
    <property type="match status" value="1"/>
</dbReference>
<evidence type="ECO:0000256" key="3">
    <source>
        <dbReference type="ARBA" id="ARBA00022801"/>
    </source>
</evidence>
<evidence type="ECO:0000313" key="6">
    <source>
        <dbReference type="EMBL" id="GGA55862.1"/>
    </source>
</evidence>
<feature type="domain" description="Peptidase S49" evidence="5">
    <location>
        <begin position="95"/>
        <end position="236"/>
    </location>
</feature>
<reference evidence="6 7" key="1">
    <citation type="journal article" date="2014" name="Int. J. Syst. Evol. Microbiol.">
        <title>Complete genome sequence of Corynebacterium casei LMG S-19264T (=DSM 44701T), isolated from a smear-ripened cheese.</title>
        <authorList>
            <consortium name="US DOE Joint Genome Institute (JGI-PGF)"/>
            <person name="Walter F."/>
            <person name="Albersmeier A."/>
            <person name="Kalinowski J."/>
            <person name="Ruckert C."/>
        </authorList>
    </citation>
    <scope>NUCLEOTIDE SEQUENCE [LARGE SCALE GENOMIC DNA]</scope>
    <source>
        <strain evidence="6 7">CGMCC 1.15896</strain>
    </source>
</reference>
<evidence type="ECO:0000256" key="1">
    <source>
        <dbReference type="ARBA" id="ARBA00008683"/>
    </source>
</evidence>
<dbReference type="SUPFAM" id="SSF52096">
    <property type="entry name" value="ClpP/crotonase"/>
    <property type="match status" value="1"/>
</dbReference>
<dbReference type="Proteomes" id="UP000596977">
    <property type="component" value="Unassembled WGS sequence"/>
</dbReference>
<dbReference type="PANTHER" id="PTHR42987">
    <property type="entry name" value="PEPTIDASE S49"/>
    <property type="match status" value="1"/>
</dbReference>
<keyword evidence="2" id="KW-0645">Protease</keyword>
<keyword evidence="7" id="KW-1185">Reference proteome</keyword>
<gene>
    <name evidence="6" type="ORF">GCM10011499_27510</name>
</gene>
<dbReference type="Pfam" id="PF01343">
    <property type="entry name" value="Peptidase_S49"/>
    <property type="match status" value="1"/>
</dbReference>
<comment type="similarity">
    <text evidence="1">Belongs to the peptidase S49 family.</text>
</comment>
<evidence type="ECO:0000259" key="5">
    <source>
        <dbReference type="Pfam" id="PF01343"/>
    </source>
</evidence>
<dbReference type="InterPro" id="IPR029045">
    <property type="entry name" value="ClpP/crotonase-like_dom_sf"/>
</dbReference>
<dbReference type="AlphaFoldDB" id="A0A916VZM1"/>
<evidence type="ECO:0000256" key="4">
    <source>
        <dbReference type="ARBA" id="ARBA00022825"/>
    </source>
</evidence>
<dbReference type="RefSeq" id="WP_127072402.1">
    <property type="nucleotide sequence ID" value="NZ_BMKB01000004.1"/>
</dbReference>
<sequence length="292" mass="31934">MTAAPPTEIKDTPKRPWYKRLFRASGPTIPVVRLQGVISQDTKPGRLNIASVNPLLEKAFAFKKAPVVALIVNSPGGSAVQSHLIAKRIRQLADENKKQVLVFVEDAAASGGYFIATAGDEIIADPSSIVGSIGVIFSGFGFVDAIEKLGVTRRLYTAGKNKSTLDPFLPEKKEDVARIKQMELDVHDVFIGYVKARRAEKLKVADDELFTGEFWTAHRGYGMGLVDSLGDMHSTLSARYGKNVQVKLIAQKRGLFQLPRFGLSGSSIMEADLAGEVMAKLEDRTFWSRLGL</sequence>
<keyword evidence="3" id="KW-0378">Hydrolase</keyword>